<evidence type="ECO:0008006" key="2">
    <source>
        <dbReference type="Google" id="ProtNLM"/>
    </source>
</evidence>
<accession>E1YFU6</accession>
<dbReference type="InterPro" id="IPR036291">
    <property type="entry name" value="NAD(P)-bd_dom_sf"/>
</dbReference>
<proteinExistence type="predicted"/>
<dbReference type="SUPFAM" id="SSF51735">
    <property type="entry name" value="NAD(P)-binding Rossmann-fold domains"/>
    <property type="match status" value="1"/>
</dbReference>
<dbReference type="Pfam" id="PF00106">
    <property type="entry name" value="adh_short"/>
    <property type="match status" value="1"/>
</dbReference>
<protein>
    <recommendedName>
        <fullName evidence="2">Short-chain dehydrogenase/reductase SDR</fullName>
    </recommendedName>
</protein>
<reference evidence="1" key="1">
    <citation type="journal article" date="2011" name="Environ. Microbiol.">
        <title>Genomic insights into the metabolic potential of the polycyclic aromatic hydrocarbon degrading sulfate-reducing Deltaproteobacterium N47.</title>
        <authorList>
            <person name="Bergmann F."/>
            <person name="Selesi D."/>
            <person name="Weinmaier T."/>
            <person name="Tischler P."/>
            <person name="Rattei T."/>
            <person name="Meckenstock R.U."/>
        </authorList>
    </citation>
    <scope>NUCLEOTIDE SEQUENCE</scope>
</reference>
<name>E1YFU6_9BACT</name>
<dbReference type="InterPro" id="IPR002347">
    <property type="entry name" value="SDR_fam"/>
</dbReference>
<dbReference type="EMBL" id="FR695872">
    <property type="protein sequence ID" value="CBX29440.1"/>
    <property type="molecule type" value="Genomic_DNA"/>
</dbReference>
<dbReference type="AlphaFoldDB" id="E1YFU6"/>
<organism evidence="1">
    <name type="scientific">uncultured Desulfobacterium sp</name>
    <dbReference type="NCBI Taxonomy" id="201089"/>
    <lineage>
        <taxon>Bacteria</taxon>
        <taxon>Pseudomonadati</taxon>
        <taxon>Thermodesulfobacteriota</taxon>
        <taxon>Desulfobacteria</taxon>
        <taxon>Desulfobacterales</taxon>
        <taxon>Desulfobacteriaceae</taxon>
        <taxon>Desulfobacterium</taxon>
        <taxon>environmental samples</taxon>
    </lineage>
</organism>
<gene>
    <name evidence="1" type="ORF">N47_J04210</name>
</gene>
<dbReference type="Gene3D" id="3.40.50.720">
    <property type="entry name" value="NAD(P)-binding Rossmann-like Domain"/>
    <property type="match status" value="1"/>
</dbReference>
<evidence type="ECO:0000313" key="1">
    <source>
        <dbReference type="EMBL" id="CBX29440.1"/>
    </source>
</evidence>
<dbReference type="PANTHER" id="PTHR43431">
    <property type="entry name" value="OXIDOREDUCTASE, SHORT CHAIN DEHYDROGENASE/REDUCTASE FAMILY (AFU_ORTHOLOGUE AFUA_5G14000)"/>
    <property type="match status" value="1"/>
</dbReference>
<dbReference type="PANTHER" id="PTHR43431:SF7">
    <property type="entry name" value="OXIDOREDUCTASE, SHORT CHAIN DEHYDROGENASE_REDUCTASE FAMILY (AFU_ORTHOLOGUE AFUA_5G14000)"/>
    <property type="match status" value="1"/>
</dbReference>
<sequence length="250" mass="26270">MQKTIMVIGAGPGIGLHVAHRFGKEGFSAALISRTKANLDACVSKLKDNGVEAEGFAADAGDIKGLASAIEKAQKRFGSIDILEYSPSTDPQLLATPLNITVENVRPHMEVALGAVTAVRAVLPGMIKKGNGGLLFTSAASAIEPVPFSSNFAMAQSGIRSYVHSLHNALRKDGIYAGMVLIAGIVDKGDGSLQPPKSPPPPSPQSPMPIISAYSIAESFWDMYTKRDRIDQIVGDFGIIERMLAAGAGK</sequence>